<dbReference type="SMART" id="SM00382">
    <property type="entry name" value="AAA"/>
    <property type="match status" value="1"/>
</dbReference>
<feature type="domain" description="ABC transporter" evidence="9">
    <location>
        <begin position="9"/>
        <end position="241"/>
    </location>
</feature>
<name>A0A967C340_9PROT</name>
<keyword evidence="6" id="KW-0408">Iron</keyword>
<keyword evidence="2" id="KW-1003">Cell membrane</keyword>
<organism evidence="10 11">
    <name type="scientific">Pelagibius litoralis</name>
    <dbReference type="NCBI Taxonomy" id="374515"/>
    <lineage>
        <taxon>Bacteria</taxon>
        <taxon>Pseudomonadati</taxon>
        <taxon>Pseudomonadota</taxon>
        <taxon>Alphaproteobacteria</taxon>
        <taxon>Rhodospirillales</taxon>
        <taxon>Rhodovibrionaceae</taxon>
        <taxon>Pelagibius</taxon>
    </lineage>
</organism>
<gene>
    <name evidence="10" type="ORF">HBA54_02950</name>
</gene>
<evidence type="ECO:0000256" key="3">
    <source>
        <dbReference type="ARBA" id="ARBA00022496"/>
    </source>
</evidence>
<dbReference type="FunFam" id="3.40.50.300:FF:000425">
    <property type="entry name" value="Probable ABC transporter, ATP-binding subunit"/>
    <property type="match status" value="1"/>
</dbReference>
<keyword evidence="7" id="KW-0406">Ion transport</keyword>
<evidence type="ECO:0000256" key="2">
    <source>
        <dbReference type="ARBA" id="ARBA00022475"/>
    </source>
</evidence>
<dbReference type="Gene3D" id="2.40.50.140">
    <property type="entry name" value="Nucleic acid-binding proteins"/>
    <property type="match status" value="1"/>
</dbReference>
<dbReference type="PROSITE" id="PS50893">
    <property type="entry name" value="ABC_TRANSPORTER_2"/>
    <property type="match status" value="1"/>
</dbReference>
<dbReference type="PANTHER" id="PTHR42781:SF4">
    <property type="entry name" value="SPERMIDINE_PUTRESCINE IMPORT ATP-BINDING PROTEIN POTA"/>
    <property type="match status" value="1"/>
</dbReference>
<keyword evidence="11" id="KW-1185">Reference proteome</keyword>
<evidence type="ECO:0000256" key="4">
    <source>
        <dbReference type="ARBA" id="ARBA00022741"/>
    </source>
</evidence>
<dbReference type="InterPro" id="IPR003593">
    <property type="entry name" value="AAA+_ATPase"/>
</dbReference>
<dbReference type="GO" id="GO:0015408">
    <property type="term" value="F:ABC-type ferric iron transporter activity"/>
    <property type="evidence" value="ECO:0007669"/>
    <property type="project" value="InterPro"/>
</dbReference>
<comment type="caution">
    <text evidence="10">The sequence shown here is derived from an EMBL/GenBank/DDBJ whole genome shotgun (WGS) entry which is preliminary data.</text>
</comment>
<keyword evidence="1" id="KW-0813">Transport</keyword>
<dbReference type="InterPro" id="IPR027417">
    <property type="entry name" value="P-loop_NTPase"/>
</dbReference>
<evidence type="ECO:0000313" key="11">
    <source>
        <dbReference type="Proteomes" id="UP000761264"/>
    </source>
</evidence>
<keyword evidence="5 10" id="KW-0067">ATP-binding</keyword>
<dbReference type="InterPro" id="IPR015853">
    <property type="entry name" value="ABC_transpr_FbpC"/>
</dbReference>
<sequence length="364" mass="39000">MAGNDMQALVLDHVSHSFGGVLAVDDLSLSLSKGEVVCLLGPSGCGKTTALRVAAGLEALQQGRVIIANEPVAGAGREIPPEDRSVGLVFQDYALFPHLTVAGNVAFGLRGLSGSEKQARVQEALGRVGMAESAAAYPHMLSGGQQQRVALARALAPQPQVMLLDEPFSNLDARLRQKVRDETLHVLKESGTTTLMVTHDPEEAMFMADRIALMRAGRIVQEGTPAALYYQPVDAFVASFFGEINQLEGVVVTEQVSTPFGPVDAKGFADGAAVAVLIRPEALHLSPPEQSANGSIPVNGGAVEVMASRLMGRTSLIHLRSLDVPEQETHFHARVPGRFLPMENQRLRVELDRSQAFVFLRETD</sequence>
<dbReference type="SUPFAM" id="SSF50331">
    <property type="entry name" value="MOP-like"/>
    <property type="match status" value="1"/>
</dbReference>
<proteinExistence type="predicted"/>
<keyword evidence="3" id="KW-0410">Iron transport</keyword>
<reference evidence="10" key="1">
    <citation type="submission" date="2020-03" db="EMBL/GenBank/DDBJ databases">
        <title>Genome of Pelagibius litoralis DSM 21314T.</title>
        <authorList>
            <person name="Wang G."/>
        </authorList>
    </citation>
    <scope>NUCLEOTIDE SEQUENCE</scope>
    <source>
        <strain evidence="10">DSM 21314</strain>
    </source>
</reference>
<dbReference type="AlphaFoldDB" id="A0A967C340"/>
<evidence type="ECO:0000256" key="1">
    <source>
        <dbReference type="ARBA" id="ARBA00022448"/>
    </source>
</evidence>
<dbReference type="SUPFAM" id="SSF52540">
    <property type="entry name" value="P-loop containing nucleoside triphosphate hydrolases"/>
    <property type="match status" value="1"/>
</dbReference>
<evidence type="ECO:0000256" key="6">
    <source>
        <dbReference type="ARBA" id="ARBA00023004"/>
    </source>
</evidence>
<dbReference type="InterPro" id="IPR008995">
    <property type="entry name" value="Mo/tungstate-bd_C_term_dom"/>
</dbReference>
<dbReference type="PANTHER" id="PTHR42781">
    <property type="entry name" value="SPERMIDINE/PUTRESCINE IMPORT ATP-BINDING PROTEIN POTA"/>
    <property type="match status" value="1"/>
</dbReference>
<evidence type="ECO:0000256" key="7">
    <source>
        <dbReference type="ARBA" id="ARBA00023065"/>
    </source>
</evidence>
<evidence type="ECO:0000256" key="8">
    <source>
        <dbReference type="ARBA" id="ARBA00023136"/>
    </source>
</evidence>
<dbReference type="GO" id="GO:0005524">
    <property type="term" value="F:ATP binding"/>
    <property type="evidence" value="ECO:0007669"/>
    <property type="project" value="UniProtKB-KW"/>
</dbReference>
<dbReference type="InterPro" id="IPR017871">
    <property type="entry name" value="ABC_transporter-like_CS"/>
</dbReference>
<dbReference type="InterPro" id="IPR050093">
    <property type="entry name" value="ABC_SmlMolc_Importer"/>
</dbReference>
<dbReference type="CDD" id="cd03259">
    <property type="entry name" value="ABC_Carb_Solutes_like"/>
    <property type="match status" value="1"/>
</dbReference>
<dbReference type="GO" id="GO:0016020">
    <property type="term" value="C:membrane"/>
    <property type="evidence" value="ECO:0007669"/>
    <property type="project" value="InterPro"/>
</dbReference>
<protein>
    <submittedName>
        <fullName evidence="10">ABC transporter ATP-binding protein</fullName>
    </submittedName>
</protein>
<keyword evidence="8" id="KW-0472">Membrane</keyword>
<evidence type="ECO:0000256" key="5">
    <source>
        <dbReference type="ARBA" id="ARBA00022840"/>
    </source>
</evidence>
<dbReference type="Gene3D" id="3.40.50.300">
    <property type="entry name" value="P-loop containing nucleotide triphosphate hydrolases"/>
    <property type="match status" value="1"/>
</dbReference>
<dbReference type="GO" id="GO:0016887">
    <property type="term" value="F:ATP hydrolysis activity"/>
    <property type="evidence" value="ECO:0007669"/>
    <property type="project" value="InterPro"/>
</dbReference>
<dbReference type="Pfam" id="PF00005">
    <property type="entry name" value="ABC_tran"/>
    <property type="match status" value="1"/>
</dbReference>
<dbReference type="InterPro" id="IPR012340">
    <property type="entry name" value="NA-bd_OB-fold"/>
</dbReference>
<dbReference type="EMBL" id="JAAQPH010000002">
    <property type="protein sequence ID" value="NIA67540.1"/>
    <property type="molecule type" value="Genomic_DNA"/>
</dbReference>
<dbReference type="Proteomes" id="UP000761264">
    <property type="component" value="Unassembled WGS sequence"/>
</dbReference>
<dbReference type="GO" id="GO:0015697">
    <property type="term" value="P:quaternary ammonium group transport"/>
    <property type="evidence" value="ECO:0007669"/>
    <property type="project" value="UniProtKB-ARBA"/>
</dbReference>
<dbReference type="InterPro" id="IPR003439">
    <property type="entry name" value="ABC_transporter-like_ATP-bd"/>
</dbReference>
<evidence type="ECO:0000313" key="10">
    <source>
        <dbReference type="EMBL" id="NIA67540.1"/>
    </source>
</evidence>
<accession>A0A967C340</accession>
<keyword evidence="4" id="KW-0547">Nucleotide-binding</keyword>
<dbReference type="Gene3D" id="2.40.50.100">
    <property type="match status" value="1"/>
</dbReference>
<dbReference type="PROSITE" id="PS00211">
    <property type="entry name" value="ABC_TRANSPORTER_1"/>
    <property type="match status" value="1"/>
</dbReference>
<evidence type="ECO:0000259" key="9">
    <source>
        <dbReference type="PROSITE" id="PS50893"/>
    </source>
</evidence>